<accession>A0ABX7PGP9</accession>
<dbReference type="Gene3D" id="1.10.10.10">
    <property type="entry name" value="Winged helix-like DNA-binding domain superfamily/Winged helix DNA-binding domain"/>
    <property type="match status" value="1"/>
</dbReference>
<organism evidence="2 3">
    <name type="scientific">Nocardioides aromaticivorans</name>
    <dbReference type="NCBI Taxonomy" id="200618"/>
    <lineage>
        <taxon>Bacteria</taxon>
        <taxon>Bacillati</taxon>
        <taxon>Actinomycetota</taxon>
        <taxon>Actinomycetes</taxon>
        <taxon>Propionibacteriales</taxon>
        <taxon>Nocardioidaceae</taxon>
        <taxon>Nocardioides</taxon>
    </lineage>
</organism>
<gene>
    <name evidence="2" type="ORF">CFH99_05450</name>
</gene>
<dbReference type="InterPro" id="IPR035965">
    <property type="entry name" value="PAS-like_dom_sf"/>
</dbReference>
<proteinExistence type="predicted"/>
<evidence type="ECO:0000313" key="2">
    <source>
        <dbReference type="EMBL" id="QSR25064.1"/>
    </source>
</evidence>
<sequence length="275" mass="29795">MGGAGVVARRDVRNDWSAGKGGWARVTFVVAVVPRRPAGTRAPGCCGHSSSGGHVEQVGSLAEVGQDRQTGRFVFHVATSTWEWDDDVFAIHGYRPGEVEPTTELIMKHKHELDRELVEETLAAAVVDGAPFNIYYRIIVGDQIRRVVLVGEGEYDDGTAIGSGADRLVGYYLDLTPEMVAESSAAADAAVAASAKARDTIEQAKGILMLGYGLDADAAFAMLKWWSRNRNVKVREVADRLIQVAREGHVSHPGLRRLLDSLLDDLTTRRTPSAS</sequence>
<dbReference type="Gene3D" id="3.30.450.20">
    <property type="entry name" value="PAS domain"/>
    <property type="match status" value="1"/>
</dbReference>
<dbReference type="SUPFAM" id="SSF55785">
    <property type="entry name" value="PYP-like sensor domain (PAS domain)"/>
    <property type="match status" value="1"/>
</dbReference>
<dbReference type="SUPFAM" id="SSF52172">
    <property type="entry name" value="CheY-like"/>
    <property type="match status" value="1"/>
</dbReference>
<dbReference type="InterPro" id="IPR011006">
    <property type="entry name" value="CheY-like_superfamily"/>
</dbReference>
<dbReference type="InterPro" id="IPR005561">
    <property type="entry name" value="ANTAR"/>
</dbReference>
<reference evidence="2 3" key="1">
    <citation type="submission" date="2017-06" db="EMBL/GenBank/DDBJ databases">
        <title>Complete Genome Sequence of the Soil Carbazole-Degrading Bacterium Nocardioides aromaticivorans IC177.</title>
        <authorList>
            <person name="Vejarano F."/>
            <person name="Suzuki-Minakuchi C."/>
            <person name="Ohtsubo Y."/>
            <person name="Tsuda M."/>
            <person name="Okada K."/>
            <person name="Nojiri H."/>
        </authorList>
    </citation>
    <scope>NUCLEOTIDE SEQUENCE [LARGE SCALE GENOMIC DNA]</scope>
    <source>
        <strain evidence="2 3">IC177</strain>
    </source>
</reference>
<protein>
    <submittedName>
        <fullName evidence="2">Antitermination regulator</fullName>
    </submittedName>
</protein>
<dbReference type="InterPro" id="IPR036388">
    <property type="entry name" value="WH-like_DNA-bd_sf"/>
</dbReference>
<name>A0ABX7PGP9_9ACTN</name>
<dbReference type="Proteomes" id="UP000662818">
    <property type="component" value="Chromosome"/>
</dbReference>
<evidence type="ECO:0000259" key="1">
    <source>
        <dbReference type="PROSITE" id="PS50921"/>
    </source>
</evidence>
<keyword evidence="3" id="KW-1185">Reference proteome</keyword>
<dbReference type="EMBL" id="CP022295">
    <property type="protein sequence ID" value="QSR25064.1"/>
    <property type="molecule type" value="Genomic_DNA"/>
</dbReference>
<evidence type="ECO:0000313" key="3">
    <source>
        <dbReference type="Proteomes" id="UP000662818"/>
    </source>
</evidence>
<dbReference type="Pfam" id="PF03861">
    <property type="entry name" value="ANTAR"/>
    <property type="match status" value="1"/>
</dbReference>
<dbReference type="SMART" id="SM01012">
    <property type="entry name" value="ANTAR"/>
    <property type="match status" value="1"/>
</dbReference>
<dbReference type="PROSITE" id="PS50921">
    <property type="entry name" value="ANTAR"/>
    <property type="match status" value="1"/>
</dbReference>
<dbReference type="InterPro" id="IPR013655">
    <property type="entry name" value="PAS_fold_3"/>
</dbReference>
<dbReference type="Pfam" id="PF08447">
    <property type="entry name" value="PAS_3"/>
    <property type="match status" value="1"/>
</dbReference>
<feature type="domain" description="ANTAR" evidence="1">
    <location>
        <begin position="181"/>
        <end position="242"/>
    </location>
</feature>